<protein>
    <recommendedName>
        <fullName evidence="1">RNA helicase</fullName>
        <ecNumber evidence="1">3.6.4.13</ecNumber>
    </recommendedName>
</protein>
<dbReference type="InterPro" id="IPR014014">
    <property type="entry name" value="RNA_helicase_DEAD_Q_motif"/>
</dbReference>
<keyword evidence="6 10" id="KW-0067">ATP-binding</keyword>
<evidence type="ECO:0000256" key="5">
    <source>
        <dbReference type="ARBA" id="ARBA00022806"/>
    </source>
</evidence>
<dbReference type="InterPro" id="IPR001650">
    <property type="entry name" value="Helicase_C-like"/>
</dbReference>
<dbReference type="EMBL" id="NVSR01000126">
    <property type="protein sequence ID" value="PCI24201.1"/>
    <property type="molecule type" value="Genomic_DNA"/>
</dbReference>
<dbReference type="SMART" id="SM00487">
    <property type="entry name" value="DEXDc"/>
    <property type="match status" value="1"/>
</dbReference>
<dbReference type="GO" id="GO:0003723">
    <property type="term" value="F:RNA binding"/>
    <property type="evidence" value="ECO:0007669"/>
    <property type="project" value="TreeGrafter"/>
</dbReference>
<dbReference type="GO" id="GO:0005524">
    <property type="term" value="F:ATP binding"/>
    <property type="evidence" value="ECO:0007669"/>
    <property type="project" value="UniProtKB-KW"/>
</dbReference>
<gene>
    <name evidence="15" type="ORF">COB67_11820</name>
</gene>
<evidence type="ECO:0000256" key="4">
    <source>
        <dbReference type="ARBA" id="ARBA00022801"/>
    </source>
</evidence>
<evidence type="ECO:0000313" key="16">
    <source>
        <dbReference type="Proteomes" id="UP000218113"/>
    </source>
</evidence>
<dbReference type="InterPro" id="IPR011545">
    <property type="entry name" value="DEAD/DEAH_box_helicase_dom"/>
</dbReference>
<dbReference type="CDD" id="cd18787">
    <property type="entry name" value="SF2_C_DEAD"/>
    <property type="match status" value="1"/>
</dbReference>
<dbReference type="Proteomes" id="UP000218113">
    <property type="component" value="Unassembled WGS sequence"/>
</dbReference>
<dbReference type="InterPro" id="IPR027417">
    <property type="entry name" value="P-loop_NTPase"/>
</dbReference>
<dbReference type="Pfam" id="PF00271">
    <property type="entry name" value="Helicase_C"/>
    <property type="match status" value="1"/>
</dbReference>
<evidence type="ECO:0000313" key="15">
    <source>
        <dbReference type="EMBL" id="PCI24201.1"/>
    </source>
</evidence>
<dbReference type="GO" id="GO:0016787">
    <property type="term" value="F:hydrolase activity"/>
    <property type="evidence" value="ECO:0007669"/>
    <property type="project" value="UniProtKB-KW"/>
</dbReference>
<dbReference type="InterPro" id="IPR012677">
    <property type="entry name" value="Nucleotide-bd_a/b_plait_sf"/>
</dbReference>
<feature type="region of interest" description="Disordered" evidence="11">
    <location>
        <begin position="441"/>
        <end position="499"/>
    </location>
</feature>
<reference evidence="16" key="1">
    <citation type="submission" date="2017-08" db="EMBL/GenBank/DDBJ databases">
        <title>A dynamic microbial community with high functional redundancy inhabits the cold, oxic subseafloor aquifer.</title>
        <authorList>
            <person name="Tully B.J."/>
            <person name="Wheat C.G."/>
            <person name="Glazer B.T."/>
            <person name="Huber J.A."/>
        </authorList>
    </citation>
    <scope>NUCLEOTIDE SEQUENCE [LARGE SCALE GENOMIC DNA]</scope>
</reference>
<accession>A0A2A4ST00</accession>
<feature type="compositionally biased region" description="Basic and acidic residues" evidence="11">
    <location>
        <begin position="441"/>
        <end position="477"/>
    </location>
</feature>
<dbReference type="FunFam" id="3.40.50.300:FF:000108">
    <property type="entry name" value="ATP-dependent RNA helicase RhlE"/>
    <property type="match status" value="1"/>
</dbReference>
<dbReference type="CDD" id="cd12252">
    <property type="entry name" value="RRM_DbpA"/>
    <property type="match status" value="1"/>
</dbReference>
<evidence type="ECO:0000259" key="12">
    <source>
        <dbReference type="PROSITE" id="PS51192"/>
    </source>
</evidence>
<dbReference type="AlphaFoldDB" id="A0A2A4ST00"/>
<evidence type="ECO:0000256" key="11">
    <source>
        <dbReference type="SAM" id="MobiDB-lite"/>
    </source>
</evidence>
<evidence type="ECO:0000259" key="14">
    <source>
        <dbReference type="PROSITE" id="PS51195"/>
    </source>
</evidence>
<dbReference type="GO" id="GO:0003724">
    <property type="term" value="F:RNA helicase activity"/>
    <property type="evidence" value="ECO:0007669"/>
    <property type="project" value="UniProtKB-EC"/>
</dbReference>
<evidence type="ECO:0000256" key="7">
    <source>
        <dbReference type="ARBA" id="ARBA00038437"/>
    </source>
</evidence>
<dbReference type="InterPro" id="IPR005580">
    <property type="entry name" value="DbpA/CsdA_RNA-bd_dom"/>
</dbReference>
<evidence type="ECO:0000256" key="2">
    <source>
        <dbReference type="ARBA" id="ARBA00022490"/>
    </source>
</evidence>
<dbReference type="PANTHER" id="PTHR47963:SF8">
    <property type="entry name" value="ATP-DEPENDENT RNA HELICASE DEAD"/>
    <property type="match status" value="1"/>
</dbReference>
<evidence type="ECO:0000256" key="3">
    <source>
        <dbReference type="ARBA" id="ARBA00022741"/>
    </source>
</evidence>
<feature type="domain" description="DEAD-box RNA helicase Q" evidence="14">
    <location>
        <begin position="7"/>
        <end position="35"/>
    </location>
</feature>
<keyword evidence="5 10" id="KW-0347">Helicase</keyword>
<dbReference type="PROSITE" id="PS51195">
    <property type="entry name" value="Q_MOTIF"/>
    <property type="match status" value="1"/>
</dbReference>
<keyword evidence="4 10" id="KW-0378">Hydrolase</keyword>
<evidence type="ECO:0000256" key="10">
    <source>
        <dbReference type="RuleBase" id="RU000492"/>
    </source>
</evidence>
<evidence type="ECO:0000259" key="13">
    <source>
        <dbReference type="PROSITE" id="PS51194"/>
    </source>
</evidence>
<dbReference type="PROSITE" id="PS00039">
    <property type="entry name" value="DEAD_ATP_HELICASE"/>
    <property type="match status" value="1"/>
</dbReference>
<evidence type="ECO:0000256" key="9">
    <source>
        <dbReference type="PROSITE-ProRule" id="PRU00552"/>
    </source>
</evidence>
<dbReference type="PROSITE" id="PS51192">
    <property type="entry name" value="HELICASE_ATP_BIND_1"/>
    <property type="match status" value="1"/>
</dbReference>
<keyword evidence="2" id="KW-0963">Cytoplasm</keyword>
<dbReference type="PANTHER" id="PTHR47963">
    <property type="entry name" value="DEAD-BOX ATP-DEPENDENT RNA HELICASE 47, MITOCHONDRIAL"/>
    <property type="match status" value="1"/>
</dbReference>
<dbReference type="Gene3D" id="3.30.70.330">
    <property type="match status" value="1"/>
</dbReference>
<dbReference type="Pfam" id="PF00270">
    <property type="entry name" value="DEAD"/>
    <property type="match status" value="1"/>
</dbReference>
<dbReference type="InterPro" id="IPR050547">
    <property type="entry name" value="DEAD_box_RNA_helicases"/>
</dbReference>
<feature type="compositionally biased region" description="Low complexity" evidence="11">
    <location>
        <begin position="482"/>
        <end position="491"/>
    </location>
</feature>
<dbReference type="InterPro" id="IPR014001">
    <property type="entry name" value="Helicase_ATP-bd"/>
</dbReference>
<dbReference type="InterPro" id="IPR000629">
    <property type="entry name" value="RNA-helicase_DEAD-box_CS"/>
</dbReference>
<dbReference type="SMART" id="SM00490">
    <property type="entry name" value="HELICc"/>
    <property type="match status" value="1"/>
</dbReference>
<organism evidence="15 16">
    <name type="scientific">SAR324 cluster bacterium</name>
    <dbReference type="NCBI Taxonomy" id="2024889"/>
    <lineage>
        <taxon>Bacteria</taxon>
        <taxon>Deltaproteobacteria</taxon>
        <taxon>SAR324 cluster</taxon>
    </lineage>
</organism>
<comment type="similarity">
    <text evidence="7 10">Belongs to the DEAD box helicase family.</text>
</comment>
<dbReference type="InterPro" id="IPR044742">
    <property type="entry name" value="DEAD/DEAH_RhlB"/>
</dbReference>
<feature type="domain" description="Helicase ATP-binding" evidence="12">
    <location>
        <begin position="39"/>
        <end position="209"/>
    </location>
</feature>
<sequence>MTIEECVTFEQLGLSASILDALKKKGFEKPSPIQAQVIPILLAGEKDVLGQAQTGTGKTAAFGLPLIERLKENCPHVQALVLTPTRELAVQVANEIASFCGTKRLETVPVYGGQSITDQLRRLRKGVDIVVGTPGRIIDHIRRGSLKLGQVEYLVLDEADEMLNMGFLEDVEQIINATNKDRSTLLFSATMPPELARIANRYMRDTIRVSVKKEQLTTSLTEQIYYELLQKDRFEALCRIIDIDPAFYGMVFCKTKLDVDAVVSRLLEKNYSAEGLHGDISQANREKILMRFKRKRVKILVATDVAARGIDVNDLTHVLNYSLPQSPESYVHRIGRTGRAGKKGTAITFVLPSESYKVTQLQRVTKTKIQKSVLPNVAELIKVKTARLHTDLMAIVESEQKKGFLETAKGLLENNDPEKLVASLLEYSFKDHLDPSAYREIQEIRSNRRSNERSNDRSSDRRSGDRRPRRDGQEGRPRRSRNASGGSASNAGNGGNGRLFVARGKQDEITPGKLIAMIKKKARIDESKIGGIEIYDKFSFVNVPREMAESIITAFRPHGRGRRSIIELAK</sequence>
<comment type="caution">
    <text evidence="15">The sequence shown here is derived from an EMBL/GenBank/DDBJ whole genome shotgun (WGS) entry which is preliminary data.</text>
</comment>
<name>A0A2A4ST00_9DELT</name>
<evidence type="ECO:0000256" key="1">
    <source>
        <dbReference type="ARBA" id="ARBA00012552"/>
    </source>
</evidence>
<dbReference type="CDD" id="cd00268">
    <property type="entry name" value="DEADc"/>
    <property type="match status" value="1"/>
</dbReference>
<dbReference type="Gene3D" id="3.40.50.300">
    <property type="entry name" value="P-loop containing nucleotide triphosphate hydrolases"/>
    <property type="match status" value="2"/>
</dbReference>
<feature type="domain" description="Helicase C-terminal" evidence="13">
    <location>
        <begin position="220"/>
        <end position="381"/>
    </location>
</feature>
<keyword evidence="3 10" id="KW-0547">Nucleotide-binding</keyword>
<dbReference type="PROSITE" id="PS51194">
    <property type="entry name" value="HELICASE_CTER"/>
    <property type="match status" value="1"/>
</dbReference>
<dbReference type="Pfam" id="PF03880">
    <property type="entry name" value="DbpA"/>
    <property type="match status" value="1"/>
</dbReference>
<dbReference type="SUPFAM" id="SSF52540">
    <property type="entry name" value="P-loop containing nucleoside triphosphate hydrolases"/>
    <property type="match status" value="1"/>
</dbReference>
<comment type="catalytic activity">
    <reaction evidence="8">
        <text>ATP + H2O = ADP + phosphate + H(+)</text>
        <dbReference type="Rhea" id="RHEA:13065"/>
        <dbReference type="ChEBI" id="CHEBI:15377"/>
        <dbReference type="ChEBI" id="CHEBI:15378"/>
        <dbReference type="ChEBI" id="CHEBI:30616"/>
        <dbReference type="ChEBI" id="CHEBI:43474"/>
        <dbReference type="ChEBI" id="CHEBI:456216"/>
        <dbReference type="EC" id="3.6.4.13"/>
    </reaction>
</comment>
<dbReference type="EC" id="3.6.4.13" evidence="1"/>
<proteinExistence type="inferred from homology"/>
<evidence type="ECO:0000256" key="8">
    <source>
        <dbReference type="ARBA" id="ARBA00047984"/>
    </source>
</evidence>
<feature type="short sequence motif" description="Q motif" evidence="9">
    <location>
        <begin position="7"/>
        <end position="35"/>
    </location>
</feature>
<evidence type="ECO:0000256" key="6">
    <source>
        <dbReference type="ARBA" id="ARBA00022840"/>
    </source>
</evidence>